<sequence>MAIDLLMQQSHLVRLQLRRMLLQLHPCNLWLCLLLIMEAKQLGKKQLCAVAATDEEIRGCRNHPWWNPYHELYTSRDSDNSWCCQDDKDALQSIYSLLVWL</sequence>
<evidence type="ECO:0000313" key="2">
    <source>
        <dbReference type="Proteomes" id="UP001057402"/>
    </source>
</evidence>
<accession>A0ACB9P126</accession>
<keyword evidence="2" id="KW-1185">Reference proteome</keyword>
<organism evidence="1 2">
    <name type="scientific">Melastoma candidum</name>
    <dbReference type="NCBI Taxonomy" id="119954"/>
    <lineage>
        <taxon>Eukaryota</taxon>
        <taxon>Viridiplantae</taxon>
        <taxon>Streptophyta</taxon>
        <taxon>Embryophyta</taxon>
        <taxon>Tracheophyta</taxon>
        <taxon>Spermatophyta</taxon>
        <taxon>Magnoliopsida</taxon>
        <taxon>eudicotyledons</taxon>
        <taxon>Gunneridae</taxon>
        <taxon>Pentapetalae</taxon>
        <taxon>rosids</taxon>
        <taxon>malvids</taxon>
        <taxon>Myrtales</taxon>
        <taxon>Melastomataceae</taxon>
        <taxon>Melastomatoideae</taxon>
        <taxon>Melastomateae</taxon>
        <taxon>Melastoma</taxon>
    </lineage>
</organism>
<comment type="caution">
    <text evidence="1">The sequence shown here is derived from an EMBL/GenBank/DDBJ whole genome shotgun (WGS) entry which is preliminary data.</text>
</comment>
<evidence type="ECO:0000313" key="1">
    <source>
        <dbReference type="EMBL" id="KAI4340801.1"/>
    </source>
</evidence>
<gene>
    <name evidence="1" type="ORF">MLD38_025604</name>
</gene>
<dbReference type="Proteomes" id="UP001057402">
    <property type="component" value="Chromosome 7"/>
</dbReference>
<reference evidence="2" key="1">
    <citation type="journal article" date="2023" name="Front. Plant Sci.">
        <title>Chromosomal-level genome assembly of Melastoma candidum provides insights into trichome evolution.</title>
        <authorList>
            <person name="Zhong Y."/>
            <person name="Wu W."/>
            <person name="Sun C."/>
            <person name="Zou P."/>
            <person name="Liu Y."/>
            <person name="Dai S."/>
            <person name="Zhou R."/>
        </authorList>
    </citation>
    <scope>NUCLEOTIDE SEQUENCE [LARGE SCALE GENOMIC DNA]</scope>
</reference>
<protein>
    <submittedName>
        <fullName evidence="1">Uncharacterized protein</fullName>
    </submittedName>
</protein>
<name>A0ACB9P126_9MYRT</name>
<proteinExistence type="predicted"/>
<dbReference type="EMBL" id="CM042886">
    <property type="protein sequence ID" value="KAI4340801.1"/>
    <property type="molecule type" value="Genomic_DNA"/>
</dbReference>